<keyword evidence="3" id="KW-0813">Transport</keyword>
<dbReference type="GO" id="GO:0009926">
    <property type="term" value="P:auxin polar transport"/>
    <property type="evidence" value="ECO:0007669"/>
    <property type="project" value="TreeGrafter"/>
</dbReference>
<comment type="similarity">
    <text evidence="2">Belongs to the auxin efflux carrier (TC 2.A.69.1) family.</text>
</comment>
<evidence type="ECO:0000256" key="4">
    <source>
        <dbReference type="ARBA" id="ARBA00022692"/>
    </source>
</evidence>
<dbReference type="PANTHER" id="PTHR31752:SF40">
    <property type="entry name" value="AUXIN EFFLUX CARRIER COMPONENT 8"/>
    <property type="match status" value="1"/>
</dbReference>
<dbReference type="InterPro" id="IPR051107">
    <property type="entry name" value="Auxin_Efflux_Carrier"/>
</dbReference>
<dbReference type="EMBL" id="JADCNL010000003">
    <property type="protein sequence ID" value="KAG0488859.1"/>
    <property type="molecule type" value="Genomic_DNA"/>
</dbReference>
<keyword evidence="4" id="KW-0812">Transmembrane</keyword>
<evidence type="ECO:0000256" key="3">
    <source>
        <dbReference type="ARBA" id="ARBA00022448"/>
    </source>
</evidence>
<dbReference type="PANTHER" id="PTHR31752">
    <property type="entry name" value="AUXIN EFFLUX CARRIER COMPONENT 1B-RELATED"/>
    <property type="match status" value="1"/>
</dbReference>
<evidence type="ECO:0000256" key="6">
    <source>
        <dbReference type="ARBA" id="ARBA00023136"/>
    </source>
</evidence>
<sequence>MAMIAWADVCHVLEATVPLYAAMIFAYACVRWWKLFTPEECSVINKFVSKIFIPLLSYQVISANNPIR</sequence>
<dbReference type="GO" id="GO:0010329">
    <property type="term" value="F:auxin efflux transmembrane transporter activity"/>
    <property type="evidence" value="ECO:0007669"/>
    <property type="project" value="TreeGrafter"/>
</dbReference>
<dbReference type="Proteomes" id="UP000636800">
    <property type="component" value="Chromosome 3"/>
</dbReference>
<keyword evidence="9" id="KW-1185">Reference proteome</keyword>
<dbReference type="Pfam" id="PF03547">
    <property type="entry name" value="Mem_trans"/>
    <property type="match status" value="1"/>
</dbReference>
<dbReference type="InterPro" id="IPR004776">
    <property type="entry name" value="Mem_transp_PIN-like"/>
</dbReference>
<dbReference type="AlphaFoldDB" id="A0A835V641"/>
<evidence type="ECO:0000313" key="8">
    <source>
        <dbReference type="EMBL" id="KAG0488859.1"/>
    </source>
</evidence>
<keyword evidence="5" id="KW-1133">Transmembrane helix</keyword>
<evidence type="ECO:0000313" key="9">
    <source>
        <dbReference type="Proteomes" id="UP000636800"/>
    </source>
</evidence>
<keyword evidence="7" id="KW-0927">Auxin signaling pathway</keyword>
<comment type="subcellular location">
    <subcellularLocation>
        <location evidence="1">Membrane</location>
        <topology evidence="1">Multi-pass membrane protein</topology>
    </subcellularLocation>
</comment>
<proteinExistence type="inferred from homology"/>
<dbReference type="GO" id="GO:0009734">
    <property type="term" value="P:auxin-activated signaling pathway"/>
    <property type="evidence" value="ECO:0007669"/>
    <property type="project" value="UniProtKB-KW"/>
</dbReference>
<evidence type="ECO:0000256" key="5">
    <source>
        <dbReference type="ARBA" id="ARBA00022989"/>
    </source>
</evidence>
<dbReference type="GO" id="GO:0005886">
    <property type="term" value="C:plasma membrane"/>
    <property type="evidence" value="ECO:0007669"/>
    <property type="project" value="TreeGrafter"/>
</dbReference>
<keyword evidence="6" id="KW-0472">Membrane</keyword>
<evidence type="ECO:0000256" key="1">
    <source>
        <dbReference type="ARBA" id="ARBA00004141"/>
    </source>
</evidence>
<evidence type="ECO:0000256" key="7">
    <source>
        <dbReference type="ARBA" id="ARBA00023294"/>
    </source>
</evidence>
<gene>
    <name evidence="8" type="ORF">HPP92_007670</name>
</gene>
<organism evidence="8 9">
    <name type="scientific">Vanilla planifolia</name>
    <name type="common">Vanilla</name>
    <dbReference type="NCBI Taxonomy" id="51239"/>
    <lineage>
        <taxon>Eukaryota</taxon>
        <taxon>Viridiplantae</taxon>
        <taxon>Streptophyta</taxon>
        <taxon>Embryophyta</taxon>
        <taxon>Tracheophyta</taxon>
        <taxon>Spermatophyta</taxon>
        <taxon>Magnoliopsida</taxon>
        <taxon>Liliopsida</taxon>
        <taxon>Asparagales</taxon>
        <taxon>Orchidaceae</taxon>
        <taxon>Vanilloideae</taxon>
        <taxon>Vanilleae</taxon>
        <taxon>Vanilla</taxon>
    </lineage>
</organism>
<evidence type="ECO:0000256" key="2">
    <source>
        <dbReference type="ARBA" id="ARBA00009177"/>
    </source>
</evidence>
<protein>
    <recommendedName>
        <fullName evidence="10">PIN-like protein</fullName>
    </recommendedName>
</protein>
<comment type="caution">
    <text evidence="8">The sequence shown here is derived from an EMBL/GenBank/DDBJ whole genome shotgun (WGS) entry which is preliminary data.</text>
</comment>
<dbReference type="GO" id="GO:0005783">
    <property type="term" value="C:endoplasmic reticulum"/>
    <property type="evidence" value="ECO:0007669"/>
    <property type="project" value="TreeGrafter"/>
</dbReference>
<accession>A0A835V641</accession>
<name>A0A835V641_VANPL</name>
<dbReference type="OrthoDB" id="666348at2759"/>
<evidence type="ECO:0008006" key="10">
    <source>
        <dbReference type="Google" id="ProtNLM"/>
    </source>
</evidence>
<reference evidence="8 9" key="1">
    <citation type="journal article" date="2020" name="Nat. Food">
        <title>A phased Vanilla planifolia genome enables genetic improvement of flavour and production.</title>
        <authorList>
            <person name="Hasing T."/>
            <person name="Tang H."/>
            <person name="Brym M."/>
            <person name="Khazi F."/>
            <person name="Huang T."/>
            <person name="Chambers A.H."/>
        </authorList>
    </citation>
    <scope>NUCLEOTIDE SEQUENCE [LARGE SCALE GENOMIC DNA]</scope>
    <source>
        <tissue evidence="8">Leaf</tissue>
    </source>
</reference>